<dbReference type="Pfam" id="PF01156">
    <property type="entry name" value="IU_nuc_hydro"/>
    <property type="match status" value="1"/>
</dbReference>
<evidence type="ECO:0000313" key="5">
    <source>
        <dbReference type="EMBL" id="MCQ8277163.1"/>
    </source>
</evidence>
<dbReference type="Gene3D" id="3.90.245.10">
    <property type="entry name" value="Ribonucleoside hydrolase-like"/>
    <property type="match status" value="1"/>
</dbReference>
<reference evidence="5 6" key="1">
    <citation type="submission" date="2022-06" db="EMBL/GenBank/DDBJ databases">
        <title>Endosaccharibacter gen. nov., sp. nov., endophytic bacteria isolated from sugarcane.</title>
        <authorList>
            <person name="Pitiwittayakul N."/>
            <person name="Yukphan P."/>
            <person name="Charoenyingcharoen P."/>
            <person name="Tanasupawat S."/>
        </authorList>
    </citation>
    <scope>NUCLEOTIDE SEQUENCE [LARGE SCALE GENOMIC DNA]</scope>
    <source>
        <strain evidence="5 6">KSS8</strain>
    </source>
</reference>
<dbReference type="RefSeq" id="WP_422862603.1">
    <property type="nucleotide sequence ID" value="NZ_JAMSKV010000001.1"/>
</dbReference>
<dbReference type="PANTHER" id="PTHR12304:SF25">
    <property type="entry name" value="INOSINE_URIDINE-PREFERRING NUCLEOSIDE HYDROLASE DOMAIN-CONTAINING PROTEIN"/>
    <property type="match status" value="1"/>
</dbReference>
<dbReference type="InterPro" id="IPR001910">
    <property type="entry name" value="Inosine/uridine_hydrolase_dom"/>
</dbReference>
<gene>
    <name evidence="5" type="ORF">NFI95_01690</name>
</gene>
<dbReference type="SUPFAM" id="SSF53590">
    <property type="entry name" value="Nucleoside hydrolase"/>
    <property type="match status" value="1"/>
</dbReference>
<feature type="domain" description="Inosine/uridine-preferring nucleoside hydrolase" evidence="4">
    <location>
        <begin position="29"/>
        <end position="348"/>
    </location>
</feature>
<organism evidence="5 6">
    <name type="scientific">Endosaccharibacter trunci</name>
    <dbReference type="NCBI Taxonomy" id="2812733"/>
    <lineage>
        <taxon>Bacteria</taxon>
        <taxon>Pseudomonadati</taxon>
        <taxon>Pseudomonadota</taxon>
        <taxon>Alphaproteobacteria</taxon>
        <taxon>Acetobacterales</taxon>
        <taxon>Acetobacteraceae</taxon>
        <taxon>Endosaccharibacter</taxon>
    </lineage>
</organism>
<dbReference type="Proteomes" id="UP001524587">
    <property type="component" value="Unassembled WGS sequence"/>
</dbReference>
<evidence type="ECO:0000256" key="3">
    <source>
        <dbReference type="SAM" id="SignalP"/>
    </source>
</evidence>
<keyword evidence="1 5" id="KW-0378">Hydrolase</keyword>
<dbReference type="InterPro" id="IPR036452">
    <property type="entry name" value="Ribo_hydro-like"/>
</dbReference>
<evidence type="ECO:0000313" key="6">
    <source>
        <dbReference type="Proteomes" id="UP001524587"/>
    </source>
</evidence>
<name>A0ABT1W339_9PROT</name>
<keyword evidence="2" id="KW-0326">Glycosidase</keyword>
<evidence type="ECO:0000259" key="4">
    <source>
        <dbReference type="Pfam" id="PF01156"/>
    </source>
</evidence>
<keyword evidence="3" id="KW-0732">Signal</keyword>
<accession>A0ABT1W339</accession>
<dbReference type="EMBL" id="JAMSKV010000001">
    <property type="protein sequence ID" value="MCQ8277163.1"/>
    <property type="molecule type" value="Genomic_DNA"/>
</dbReference>
<protein>
    <submittedName>
        <fullName evidence="5">Nucleoside hydrolase</fullName>
    </submittedName>
</protein>
<proteinExistence type="predicted"/>
<sequence length="363" mass="38964">MMLIRSLVRCAALFLLCGLAPARAETLVFLDNDFSGPGETNIQSLIPALFDPNVKLLGVGVVTGDAWRDEGAAHLLAFLDQIGCGSLPVYPGAELPLRRRPNEIAPWQSEYGKLRWTGAFQPADARHPDQHPDRPSFVPPLVEGAPATKMRTESAAAAMIAAVHAHPHQVVIVAAGPMTDLALAIREDPHFAELAGELVFMGGLLDTDLPQIAVERSKAIDFFTDFNMSFDPEAAHVVLTAPWARIVNVGNVTLGVPLTGILLDKAPDTPQGRYFRRYAKAGIPMWDELTMAIAIHPDLVTASMDATLDVDTGGGLLYGRAHARVPALSPHGVPAVRIVTEVDKARFYAGFAADLARAPACRP</sequence>
<feature type="signal peptide" evidence="3">
    <location>
        <begin position="1"/>
        <end position="24"/>
    </location>
</feature>
<feature type="chain" id="PRO_5046231667" evidence="3">
    <location>
        <begin position="25"/>
        <end position="363"/>
    </location>
</feature>
<evidence type="ECO:0000256" key="1">
    <source>
        <dbReference type="ARBA" id="ARBA00022801"/>
    </source>
</evidence>
<comment type="caution">
    <text evidence="5">The sequence shown here is derived from an EMBL/GenBank/DDBJ whole genome shotgun (WGS) entry which is preliminary data.</text>
</comment>
<dbReference type="InterPro" id="IPR023186">
    <property type="entry name" value="IUNH"/>
</dbReference>
<evidence type="ECO:0000256" key="2">
    <source>
        <dbReference type="ARBA" id="ARBA00023295"/>
    </source>
</evidence>
<keyword evidence="6" id="KW-1185">Reference proteome</keyword>
<dbReference type="PANTHER" id="PTHR12304">
    <property type="entry name" value="INOSINE-URIDINE PREFERRING NUCLEOSIDE HYDROLASE"/>
    <property type="match status" value="1"/>
</dbReference>
<dbReference type="GO" id="GO:0016787">
    <property type="term" value="F:hydrolase activity"/>
    <property type="evidence" value="ECO:0007669"/>
    <property type="project" value="UniProtKB-KW"/>
</dbReference>